<accession>A0ABN9P6M7</accession>
<dbReference type="EMBL" id="CAUYUJ010000032">
    <property type="protein sequence ID" value="CAK0788319.1"/>
    <property type="molecule type" value="Genomic_DNA"/>
</dbReference>
<feature type="region of interest" description="Disordered" evidence="1">
    <location>
        <begin position="304"/>
        <end position="384"/>
    </location>
</feature>
<feature type="non-terminal residue" evidence="2">
    <location>
        <position position="966"/>
    </location>
</feature>
<dbReference type="PANTHER" id="PTHR11439:SF467">
    <property type="entry name" value="INTEGRASE CATALYTIC DOMAIN-CONTAINING PROTEIN"/>
    <property type="match status" value="1"/>
</dbReference>
<dbReference type="PANTHER" id="PTHR11439">
    <property type="entry name" value="GAG-POL-RELATED RETROTRANSPOSON"/>
    <property type="match status" value="1"/>
</dbReference>
<evidence type="ECO:0008006" key="4">
    <source>
        <dbReference type="Google" id="ProtNLM"/>
    </source>
</evidence>
<organism evidence="2 3">
    <name type="scientific">Prorocentrum cordatum</name>
    <dbReference type="NCBI Taxonomy" id="2364126"/>
    <lineage>
        <taxon>Eukaryota</taxon>
        <taxon>Sar</taxon>
        <taxon>Alveolata</taxon>
        <taxon>Dinophyceae</taxon>
        <taxon>Prorocentrales</taxon>
        <taxon>Prorocentraceae</taxon>
        <taxon>Prorocentrum</taxon>
    </lineage>
</organism>
<protein>
    <recommendedName>
        <fullName evidence="4">Integrase catalytic domain-containing protein</fullName>
    </recommendedName>
</protein>
<feature type="compositionally biased region" description="Basic and acidic residues" evidence="1">
    <location>
        <begin position="325"/>
        <end position="334"/>
    </location>
</feature>
<evidence type="ECO:0000256" key="1">
    <source>
        <dbReference type="SAM" id="MobiDB-lite"/>
    </source>
</evidence>
<name>A0ABN9P6M7_9DINO</name>
<sequence>MDEPVEPTVRPEAEVVAVPNEATKAERDAHEALQCPHAARCTECVAGRGLDNKHERVREIDALPVARIDYMFGKTRHDEKAHPVMNAIDNAYDATASIWCEAKGGGDLFVIKSLKRHVIFQRDPANAAARDAAAKVATDLKMNSRSTPKASKGSNGTLERFYSFIEGTPRTWRRAIGRKYGIVIEPRHPIMAWIARHASWTHDRFLVHRSDYKTSFERQHERHCDKKFETARGCGIYLGPSLEDDQRICGARRGITLARPARRLVESERHDKQLLLAMKGIPGDTRPTNASAPVVDRVAEALDLNQPKPTRPPRPEGAAAQEGQGARDEEMRYDDAEDGNALPDTTSKEFTPDSKRAAVEEAKSAAGKRASEAPAEGEAREKERKVQAVKVGNVMVANAMGYPEGTELCAPCELDPNFELLNEAYYDDDNDDGEQLDMDQVREGIEREAKFMESLDIGEVVERPHGKKVWGTRWCHCKKGDGVRSRFVLKQFKDAQAGDFLACALLTEAAPAPMAAATMLEHSIATTDSSVTFTHTPVKEDAEIYAGMTPAYGMGYGFVWKLSKSLYGLREAALREKGIRVVVHTDDPLAPGPTQGVHDEFFDELAKHYAIQGRRVPGEDPVINFGSSLQQFGGVVVEKSKPVYVESIVKAAGTPCCKTAGTAGARPDLAQPGAEQLLKSEEHALCQGCRGTIQFATPRRLDATHPLKEPGRRLSEPRSADMKCLKHLRYLSGTIDLAMVHCSSRDWKRLRGSTDSDWTGCPETQKSTACGIVRWRSAAASAYARTESVLAQSSPEAEYQAAVELAAEMLYVRELVRFMGFETSREIERDASSAIAIASRRGLGKLGHLEVEWRRPQQLVGTGQIKIPKAKGTENRPDVGATFLGKAALEKCRSMLGMTPVGMYGAGTAAALTATGGARYMAAFMAMVNAARAETATTATTTATTTAPEVHVMIAPVGSGFCMLTG</sequence>
<proteinExistence type="predicted"/>
<feature type="compositionally biased region" description="Basic and acidic residues" evidence="1">
    <location>
        <begin position="346"/>
        <end position="363"/>
    </location>
</feature>
<gene>
    <name evidence="2" type="ORF">PCOR1329_LOCUS241</name>
</gene>
<reference evidence="2" key="1">
    <citation type="submission" date="2023-10" db="EMBL/GenBank/DDBJ databases">
        <authorList>
            <person name="Chen Y."/>
            <person name="Shah S."/>
            <person name="Dougan E. K."/>
            <person name="Thang M."/>
            <person name="Chan C."/>
        </authorList>
    </citation>
    <scope>NUCLEOTIDE SEQUENCE [LARGE SCALE GENOMIC DNA]</scope>
</reference>
<comment type="caution">
    <text evidence="2">The sequence shown here is derived from an EMBL/GenBank/DDBJ whole genome shotgun (WGS) entry which is preliminary data.</text>
</comment>
<dbReference type="Proteomes" id="UP001189429">
    <property type="component" value="Unassembled WGS sequence"/>
</dbReference>
<evidence type="ECO:0000313" key="3">
    <source>
        <dbReference type="Proteomes" id="UP001189429"/>
    </source>
</evidence>
<evidence type="ECO:0000313" key="2">
    <source>
        <dbReference type="EMBL" id="CAK0788319.1"/>
    </source>
</evidence>
<keyword evidence="3" id="KW-1185">Reference proteome</keyword>